<dbReference type="AlphaFoldDB" id="A0A437APK2"/>
<dbReference type="GO" id="GO:0009051">
    <property type="term" value="P:pentose-phosphate shunt, oxidative branch"/>
    <property type="evidence" value="ECO:0007669"/>
    <property type="project" value="TreeGrafter"/>
</dbReference>
<evidence type="ECO:0000259" key="9">
    <source>
        <dbReference type="Pfam" id="PF02781"/>
    </source>
</evidence>
<evidence type="ECO:0000313" key="10">
    <source>
        <dbReference type="EMBL" id="RVD93124.1"/>
    </source>
</evidence>
<keyword evidence="6" id="KW-0560">Oxidoreductase</keyword>
<evidence type="ECO:0000256" key="2">
    <source>
        <dbReference type="ARBA" id="ARBA00013019"/>
    </source>
</evidence>
<dbReference type="InterPro" id="IPR022675">
    <property type="entry name" value="G6P_DH_C"/>
</dbReference>
<evidence type="ECO:0000256" key="7">
    <source>
        <dbReference type="ARBA" id="ARBA00023277"/>
    </source>
</evidence>
<dbReference type="EMBL" id="RCSS01000084">
    <property type="protein sequence ID" value="RVD93124.1"/>
    <property type="molecule type" value="Genomic_DNA"/>
</dbReference>
<dbReference type="GO" id="GO:0006006">
    <property type="term" value="P:glucose metabolic process"/>
    <property type="evidence" value="ECO:0007669"/>
    <property type="project" value="UniProtKB-KW"/>
</dbReference>
<dbReference type="GO" id="GO:0050661">
    <property type="term" value="F:NADP binding"/>
    <property type="evidence" value="ECO:0007669"/>
    <property type="project" value="InterPro"/>
</dbReference>
<dbReference type="PANTHER" id="PTHR23429:SF0">
    <property type="entry name" value="GLUCOSE-6-PHOSPHATE 1-DEHYDROGENASE"/>
    <property type="match status" value="1"/>
</dbReference>
<dbReference type="OrthoDB" id="60984at2759"/>
<feature type="domain" description="Glucose-6-phosphate dehydrogenase C-terminal" evidence="9">
    <location>
        <begin position="162"/>
        <end position="435"/>
    </location>
</feature>
<protein>
    <recommendedName>
        <fullName evidence="3">Glucose-6-phosphate 1-dehydrogenase</fullName>
        <ecNumber evidence="2">1.1.1.49</ecNumber>
    </recommendedName>
</protein>
<dbReference type="InterPro" id="IPR001282">
    <property type="entry name" value="G6P_DH"/>
</dbReference>
<keyword evidence="5" id="KW-0521">NADP</keyword>
<evidence type="ECO:0000256" key="4">
    <source>
        <dbReference type="ARBA" id="ARBA00022526"/>
    </source>
</evidence>
<dbReference type="InterPro" id="IPR022674">
    <property type="entry name" value="G6P_DH_NAD-bd"/>
</dbReference>
<dbReference type="Pfam" id="PF00479">
    <property type="entry name" value="G6PD_N"/>
    <property type="match status" value="1"/>
</dbReference>
<dbReference type="GO" id="GO:0004345">
    <property type="term" value="F:glucose-6-phosphate dehydrogenase activity"/>
    <property type="evidence" value="ECO:0007669"/>
    <property type="project" value="UniProtKB-EC"/>
</dbReference>
<gene>
    <name evidence="10" type="ORF">TUBRATIS_003570</name>
</gene>
<organism evidence="10 11">
    <name type="scientific">Tubulinosema ratisbonensis</name>
    <dbReference type="NCBI Taxonomy" id="291195"/>
    <lineage>
        <taxon>Eukaryota</taxon>
        <taxon>Fungi</taxon>
        <taxon>Fungi incertae sedis</taxon>
        <taxon>Microsporidia</taxon>
        <taxon>Tubulinosematoidea</taxon>
        <taxon>Tubulinosematidae</taxon>
        <taxon>Tubulinosema</taxon>
    </lineage>
</organism>
<name>A0A437APK2_9MICR</name>
<comment type="caution">
    <text evidence="10">The sequence shown here is derived from an EMBL/GenBank/DDBJ whole genome shotgun (WGS) entry which is preliminary data.</text>
</comment>
<proteinExistence type="predicted"/>
<dbReference type="InterPro" id="IPR036291">
    <property type="entry name" value="NAD(P)-bd_dom_sf"/>
</dbReference>
<sequence>MACTKIIIFGASGDLTKRKLMPALYKVKSLDFEIIGYSRSDLKDTFKDHISKFNVYDEEFLQRVKYISGQYEDLSGLKEYITDKTICYLSVPPSLYLCLITQLLSLKVRKICLEKPFGEDLQCFMQIYALQKENKESNLFFIDHYLYKPMTVAIPVFYKKYEIFKEILQNRYLDSVQIYFKEQLGSEGRAYFEKTGLVKDVIQNHVGEILSTVANTNVVTRTDLLSKANIVHPNECLFGQYDEYKKEVMSQSETETFAMMTITFLEKGWENIPFVVIAGKGMDEKRVECRFEFTESGSKKLIDLLSLINPSEVEEYKHFLKNNSFDNTSLVFNYSPENEVYLEIKLEDEYKKILIFDEQSVLEIMKSKYNDLTDHEIVFDGIIQGKDIGDAKCKEVEYLWRIFDPKLMDLTNKFITYPKGIDLPKEANDLLRKIIKTYRKKR</sequence>
<accession>A0A437APK2</accession>
<evidence type="ECO:0000313" key="11">
    <source>
        <dbReference type="Proteomes" id="UP000282876"/>
    </source>
</evidence>
<dbReference type="STRING" id="291195.A0A437APK2"/>
<dbReference type="PRINTS" id="PR00079">
    <property type="entry name" value="G6PDHDRGNASE"/>
</dbReference>
<dbReference type="Gene3D" id="3.40.50.720">
    <property type="entry name" value="NAD(P)-binding Rossmann-like Domain"/>
    <property type="match status" value="1"/>
</dbReference>
<dbReference type="VEuPathDB" id="MicrosporidiaDB:TUBRATIS_003570"/>
<reference evidence="10 11" key="1">
    <citation type="submission" date="2018-10" db="EMBL/GenBank/DDBJ databases">
        <title>Draft genome sequence of the microsporidian Tubulinosema ratisbonensis.</title>
        <authorList>
            <person name="Polonais V."/>
            <person name="Peyretaillade E."/>
            <person name="Niehus S."/>
            <person name="Wawrzyniak I."/>
            <person name="Franchet A."/>
            <person name="Gaspin C."/>
            <person name="Reichstadt M."/>
            <person name="Belser C."/>
            <person name="Labadie K."/>
            <person name="Delbac F."/>
            <person name="Ferrandon D."/>
        </authorList>
    </citation>
    <scope>NUCLEOTIDE SEQUENCE [LARGE SCALE GENOMIC DNA]</scope>
    <source>
        <strain evidence="10 11">Franzen</strain>
    </source>
</reference>
<dbReference type="PANTHER" id="PTHR23429">
    <property type="entry name" value="GLUCOSE-6-PHOSPHATE 1-DEHYDROGENASE G6PD"/>
    <property type="match status" value="1"/>
</dbReference>
<dbReference type="UniPathway" id="UPA00115">
    <property type="reaction ID" value="UER00408"/>
</dbReference>
<keyword evidence="7" id="KW-0119">Carbohydrate metabolism</keyword>
<evidence type="ECO:0000256" key="1">
    <source>
        <dbReference type="ARBA" id="ARBA00004937"/>
    </source>
</evidence>
<dbReference type="Gene3D" id="3.30.360.10">
    <property type="entry name" value="Dihydrodipicolinate Reductase, domain 2"/>
    <property type="match status" value="1"/>
</dbReference>
<comment type="pathway">
    <text evidence="1">Carbohydrate degradation; pentose phosphate pathway; D-ribulose 5-phosphate from D-glucose 6-phosphate (oxidative stage): step 1/3.</text>
</comment>
<dbReference type="EC" id="1.1.1.49" evidence="2"/>
<evidence type="ECO:0000259" key="8">
    <source>
        <dbReference type="Pfam" id="PF00479"/>
    </source>
</evidence>
<keyword evidence="4" id="KW-0313">Glucose metabolism</keyword>
<keyword evidence="11" id="KW-1185">Reference proteome</keyword>
<dbReference type="SUPFAM" id="SSF55347">
    <property type="entry name" value="Glyceraldehyde-3-phosphate dehydrogenase-like, C-terminal domain"/>
    <property type="match status" value="1"/>
</dbReference>
<feature type="domain" description="Glucose-6-phosphate dehydrogenase NAD-binding" evidence="8">
    <location>
        <begin position="7"/>
        <end position="150"/>
    </location>
</feature>
<evidence type="ECO:0000256" key="6">
    <source>
        <dbReference type="ARBA" id="ARBA00023002"/>
    </source>
</evidence>
<dbReference type="Pfam" id="PF02781">
    <property type="entry name" value="G6PD_C"/>
    <property type="match status" value="1"/>
</dbReference>
<evidence type="ECO:0000256" key="3">
    <source>
        <dbReference type="ARBA" id="ARBA00020444"/>
    </source>
</evidence>
<dbReference type="SUPFAM" id="SSF51735">
    <property type="entry name" value="NAD(P)-binding Rossmann-fold domains"/>
    <property type="match status" value="1"/>
</dbReference>
<dbReference type="Proteomes" id="UP000282876">
    <property type="component" value="Unassembled WGS sequence"/>
</dbReference>
<evidence type="ECO:0000256" key="5">
    <source>
        <dbReference type="ARBA" id="ARBA00022857"/>
    </source>
</evidence>